<dbReference type="CDD" id="cd04645">
    <property type="entry name" value="LbH_gamma_CA_like"/>
    <property type="match status" value="1"/>
</dbReference>
<keyword evidence="2" id="KW-1185">Reference proteome</keyword>
<dbReference type="RefSeq" id="WP_189581351.1">
    <property type="nucleotide sequence ID" value="NZ_BMYV01000001.1"/>
</dbReference>
<dbReference type="EMBL" id="BMYV01000001">
    <property type="protein sequence ID" value="GGX59799.1"/>
    <property type="molecule type" value="Genomic_DNA"/>
</dbReference>
<name>A0A918NCD4_9PROT</name>
<gene>
    <name evidence="1" type="ORF">GCM10011309_07000</name>
</gene>
<evidence type="ECO:0000313" key="1">
    <source>
        <dbReference type="EMBL" id="GGX59799.1"/>
    </source>
</evidence>
<organism evidence="1 2">
    <name type="scientific">Litorimonas cladophorae</name>
    <dbReference type="NCBI Taxonomy" id="1220491"/>
    <lineage>
        <taxon>Bacteria</taxon>
        <taxon>Pseudomonadati</taxon>
        <taxon>Pseudomonadota</taxon>
        <taxon>Alphaproteobacteria</taxon>
        <taxon>Maricaulales</taxon>
        <taxon>Robiginitomaculaceae</taxon>
    </lineage>
</organism>
<dbReference type="SUPFAM" id="SSF51161">
    <property type="entry name" value="Trimeric LpxA-like enzymes"/>
    <property type="match status" value="1"/>
</dbReference>
<accession>A0A918NCD4</accession>
<dbReference type="Proteomes" id="UP000600865">
    <property type="component" value="Unassembled WGS sequence"/>
</dbReference>
<dbReference type="Pfam" id="PF00132">
    <property type="entry name" value="Hexapep"/>
    <property type="match status" value="1"/>
</dbReference>
<dbReference type="Gene3D" id="2.160.10.10">
    <property type="entry name" value="Hexapeptide repeat proteins"/>
    <property type="match status" value="1"/>
</dbReference>
<dbReference type="AlphaFoldDB" id="A0A918NCD4"/>
<proteinExistence type="predicted"/>
<dbReference type="InterPro" id="IPR011004">
    <property type="entry name" value="Trimer_LpxA-like_sf"/>
</dbReference>
<dbReference type="PANTHER" id="PTHR13061:SF29">
    <property type="entry name" value="GAMMA CARBONIC ANHYDRASE-LIKE 1, MITOCHONDRIAL-RELATED"/>
    <property type="match status" value="1"/>
</dbReference>
<comment type="caution">
    <text evidence="1">The sequence shown here is derived from an EMBL/GenBank/DDBJ whole genome shotgun (WGS) entry which is preliminary data.</text>
</comment>
<dbReference type="InterPro" id="IPR050484">
    <property type="entry name" value="Transf_Hexapept/Carb_Anhydrase"/>
</dbReference>
<sequence length="174" mass="18103">MAVYRLDSHSPDCHDSAWVAETASVIGNVIMAEGSSVWFGATVRGDNEPIQIGARSNIQDGSVCHSDPGSPLKIGEDVTIGHLAMIHGCTIGNGTLVGIGATILNGAQIGENCLIGAHALITEGKVIPDNSVVMGSPGKVVKTLTPEQAARVKLGAQFYVANASRFRKGLERVD</sequence>
<dbReference type="InterPro" id="IPR001451">
    <property type="entry name" value="Hexapep"/>
</dbReference>
<evidence type="ECO:0000313" key="2">
    <source>
        <dbReference type="Proteomes" id="UP000600865"/>
    </source>
</evidence>
<dbReference type="PANTHER" id="PTHR13061">
    <property type="entry name" value="DYNACTIN SUBUNIT P25"/>
    <property type="match status" value="1"/>
</dbReference>
<dbReference type="InterPro" id="IPR047324">
    <property type="entry name" value="LbH_gamma_CA-like"/>
</dbReference>
<protein>
    <submittedName>
        <fullName evidence="1">Gamma carbonic anhydrase family protein</fullName>
    </submittedName>
</protein>
<reference evidence="1 2" key="1">
    <citation type="journal article" date="2014" name="Int. J. Syst. Evol. Microbiol.">
        <title>Complete genome sequence of Corynebacterium casei LMG S-19264T (=DSM 44701T), isolated from a smear-ripened cheese.</title>
        <authorList>
            <consortium name="US DOE Joint Genome Institute (JGI-PGF)"/>
            <person name="Walter F."/>
            <person name="Albersmeier A."/>
            <person name="Kalinowski J."/>
            <person name="Ruckert C."/>
        </authorList>
    </citation>
    <scope>NUCLEOTIDE SEQUENCE [LARGE SCALE GENOMIC DNA]</scope>
    <source>
        <strain evidence="1 2">KCTC 23968</strain>
    </source>
</reference>